<dbReference type="InterPro" id="IPR035965">
    <property type="entry name" value="PAS-like_dom_sf"/>
</dbReference>
<sequence>MLDLHRRFFSLSDELLCTADNNGFFVELNPAWERVLGWTLDELRSAPFIEFVDPADREATLAATARLAGGSDIVRFENRYRKKDGSYVSLEWASLAPHGPGEPICAVARPIVAADAADAVDARLGEIRREALIAAVSTPIIQVWDDILTMPVVGLVDSVRAADMKTALLAAVSRTGAKFAIVDLTGVDIVDTATADHLLRVMRAVHLLGARCVITGIQPSVAQIIVSLGLGLPGVVTLRSLREGLRFCLRDLGYAVRQERATASG</sequence>
<dbReference type="InterPro" id="IPR013655">
    <property type="entry name" value="PAS_fold_3"/>
</dbReference>
<feature type="domain" description="STAS" evidence="3">
    <location>
        <begin position="137"/>
        <end position="248"/>
    </location>
</feature>
<dbReference type="SUPFAM" id="SSF55785">
    <property type="entry name" value="PYP-like sensor domain (PAS domain)"/>
    <property type="match status" value="1"/>
</dbReference>
<accession>A0ABS7TTA8</accession>
<evidence type="ECO:0000313" key="5">
    <source>
        <dbReference type="Proteomes" id="UP001139031"/>
    </source>
</evidence>
<dbReference type="NCBIfam" id="TIGR00229">
    <property type="entry name" value="sensory_box"/>
    <property type="match status" value="1"/>
</dbReference>
<organism evidence="4 5">
    <name type="scientific">Nannocystis pusilla</name>
    <dbReference type="NCBI Taxonomy" id="889268"/>
    <lineage>
        <taxon>Bacteria</taxon>
        <taxon>Pseudomonadati</taxon>
        <taxon>Myxococcota</taxon>
        <taxon>Polyangia</taxon>
        <taxon>Nannocystales</taxon>
        <taxon>Nannocystaceae</taxon>
        <taxon>Nannocystis</taxon>
    </lineage>
</organism>
<dbReference type="CDD" id="cd07041">
    <property type="entry name" value="STAS_RsbR_RsbS_like"/>
    <property type="match status" value="1"/>
</dbReference>
<reference evidence="4" key="1">
    <citation type="submission" date="2021-08" db="EMBL/GenBank/DDBJ databases">
        <authorList>
            <person name="Stevens D.C."/>
        </authorList>
    </citation>
    <scope>NUCLEOTIDE SEQUENCE</scope>
    <source>
        <strain evidence="4">DSM 53165</strain>
    </source>
</reference>
<gene>
    <name evidence="4" type="ORF">K7C98_19645</name>
</gene>
<dbReference type="InterPro" id="IPR002645">
    <property type="entry name" value="STAS_dom"/>
</dbReference>
<dbReference type="PANTHER" id="PTHR33745:SF3">
    <property type="entry name" value="RSBT CO-ANTAGONIST PROTEIN RSBRC"/>
    <property type="match status" value="1"/>
</dbReference>
<dbReference type="PROSITE" id="PS50801">
    <property type="entry name" value="STAS"/>
    <property type="match status" value="1"/>
</dbReference>
<dbReference type="Pfam" id="PF01740">
    <property type="entry name" value="STAS"/>
    <property type="match status" value="1"/>
</dbReference>
<dbReference type="InterPro" id="IPR036513">
    <property type="entry name" value="STAS_dom_sf"/>
</dbReference>
<dbReference type="PANTHER" id="PTHR33745">
    <property type="entry name" value="RSBT ANTAGONIST PROTEIN RSBS-RELATED"/>
    <property type="match status" value="1"/>
</dbReference>
<dbReference type="Gene3D" id="3.30.750.24">
    <property type="entry name" value="STAS domain"/>
    <property type="match status" value="1"/>
</dbReference>
<proteinExistence type="predicted"/>
<dbReference type="Gene3D" id="3.30.450.20">
    <property type="entry name" value="PAS domain"/>
    <property type="match status" value="1"/>
</dbReference>
<dbReference type="RefSeq" id="WP_224193222.1">
    <property type="nucleotide sequence ID" value="NZ_JAIRAU010000027.1"/>
</dbReference>
<dbReference type="InterPro" id="IPR051932">
    <property type="entry name" value="Bact_StressResp_Reg"/>
</dbReference>
<comment type="caution">
    <text evidence="4">The sequence shown here is derived from an EMBL/GenBank/DDBJ whole genome shotgun (WGS) entry which is preliminary data.</text>
</comment>
<evidence type="ECO:0000313" key="4">
    <source>
        <dbReference type="EMBL" id="MBZ5711459.1"/>
    </source>
</evidence>
<dbReference type="CDD" id="cd00130">
    <property type="entry name" value="PAS"/>
    <property type="match status" value="1"/>
</dbReference>
<feature type="domain" description="PAS" evidence="2">
    <location>
        <begin position="20"/>
        <end position="71"/>
    </location>
</feature>
<dbReference type="EMBL" id="JAIRAU010000027">
    <property type="protein sequence ID" value="MBZ5711459.1"/>
    <property type="molecule type" value="Genomic_DNA"/>
</dbReference>
<evidence type="ECO:0000259" key="3">
    <source>
        <dbReference type="PROSITE" id="PS50801"/>
    </source>
</evidence>
<evidence type="ECO:0000256" key="1">
    <source>
        <dbReference type="ARBA" id="ARBA00022553"/>
    </source>
</evidence>
<dbReference type="Pfam" id="PF08447">
    <property type="entry name" value="PAS_3"/>
    <property type="match status" value="1"/>
</dbReference>
<protein>
    <submittedName>
        <fullName evidence="4">PAS domain S-box protein</fullName>
    </submittedName>
</protein>
<dbReference type="SUPFAM" id="SSF52091">
    <property type="entry name" value="SpoIIaa-like"/>
    <property type="match status" value="1"/>
</dbReference>
<dbReference type="SMART" id="SM00091">
    <property type="entry name" value="PAS"/>
    <property type="match status" value="1"/>
</dbReference>
<keyword evidence="5" id="KW-1185">Reference proteome</keyword>
<dbReference type="Proteomes" id="UP001139031">
    <property type="component" value="Unassembled WGS sequence"/>
</dbReference>
<keyword evidence="1" id="KW-0597">Phosphoprotein</keyword>
<dbReference type="InterPro" id="IPR000014">
    <property type="entry name" value="PAS"/>
</dbReference>
<evidence type="ECO:0000259" key="2">
    <source>
        <dbReference type="PROSITE" id="PS50112"/>
    </source>
</evidence>
<name>A0ABS7TTA8_9BACT</name>
<dbReference type="PROSITE" id="PS50112">
    <property type="entry name" value="PAS"/>
    <property type="match status" value="1"/>
</dbReference>